<feature type="binding site" evidence="5">
    <location>
        <position position="272"/>
    </location>
    <ligand>
        <name>Zn(2+)</name>
        <dbReference type="ChEBI" id="CHEBI:29105"/>
    </ligand>
</feature>
<dbReference type="PRINTS" id="PR00083">
    <property type="entry name" value="HOLDHDRGNASE"/>
</dbReference>
<evidence type="ECO:0000256" key="1">
    <source>
        <dbReference type="ARBA" id="ARBA00010178"/>
    </source>
</evidence>
<dbReference type="HAMAP" id="MF_01024">
    <property type="entry name" value="HisD"/>
    <property type="match status" value="1"/>
</dbReference>
<feature type="binding site" evidence="5">
    <location>
        <position position="370"/>
    </location>
    <ligand>
        <name>Zn(2+)</name>
        <dbReference type="ChEBI" id="CHEBI:29105"/>
    </ligand>
</feature>
<organism evidence="8 9">
    <name type="scientific">Psychromonas marina</name>
    <dbReference type="NCBI Taxonomy" id="88364"/>
    <lineage>
        <taxon>Bacteria</taxon>
        <taxon>Pseudomonadati</taxon>
        <taxon>Pseudomonadota</taxon>
        <taxon>Gammaproteobacteria</taxon>
        <taxon>Alteromonadales</taxon>
        <taxon>Psychromonadaceae</taxon>
        <taxon>Psychromonas</taxon>
    </lineage>
</organism>
<comment type="pathway">
    <text evidence="5">Amino-acid biosynthesis; L-histidine biosynthesis; L-histidine from 5-phospho-alpha-D-ribose 1-diphosphate: step 9/9.</text>
</comment>
<dbReference type="PROSITE" id="PS00611">
    <property type="entry name" value="HISOL_DEHYDROGENASE"/>
    <property type="match status" value="1"/>
</dbReference>
<feature type="binding site" evidence="5">
    <location>
        <position position="370"/>
    </location>
    <ligand>
        <name>substrate</name>
    </ligand>
</feature>
<feature type="binding site" evidence="5">
    <location>
        <position position="269"/>
    </location>
    <ligand>
        <name>Zn(2+)</name>
        <dbReference type="ChEBI" id="CHEBI:29105"/>
    </ligand>
</feature>
<comment type="cofactor">
    <cofactor evidence="5">
        <name>Zn(2+)</name>
        <dbReference type="ChEBI" id="CHEBI:29105"/>
    </cofactor>
    <text evidence="5">Binds 1 zinc ion per subunit.</text>
</comment>
<comment type="caution">
    <text evidence="8">The sequence shown here is derived from an EMBL/GenBank/DDBJ whole genome shotgun (WGS) entry which is preliminary data.</text>
</comment>
<dbReference type="PIRSF" id="PIRSF000099">
    <property type="entry name" value="Histidinol_dh"/>
    <property type="match status" value="1"/>
</dbReference>
<comment type="catalytic activity">
    <reaction evidence="5">
        <text>L-histidinol + 2 NAD(+) + H2O = L-histidine + 2 NADH + 3 H(+)</text>
        <dbReference type="Rhea" id="RHEA:20641"/>
        <dbReference type="ChEBI" id="CHEBI:15377"/>
        <dbReference type="ChEBI" id="CHEBI:15378"/>
        <dbReference type="ChEBI" id="CHEBI:57540"/>
        <dbReference type="ChEBI" id="CHEBI:57595"/>
        <dbReference type="ChEBI" id="CHEBI:57699"/>
        <dbReference type="ChEBI" id="CHEBI:57945"/>
        <dbReference type="EC" id="1.1.1.23"/>
    </reaction>
</comment>
<keyword evidence="5" id="KW-0368">Histidine biosynthesis</keyword>
<feature type="binding site" evidence="5">
    <location>
        <position position="272"/>
    </location>
    <ligand>
        <name>substrate</name>
    </ligand>
</feature>
<keyword evidence="3 5" id="KW-0862">Zinc</keyword>
<dbReference type="Proteomes" id="UP001157353">
    <property type="component" value="Unassembled WGS sequence"/>
</dbReference>
<comment type="function">
    <text evidence="5">Catalyzes the sequential NAD-dependent oxidations of L-histidinol to L-histidinaldehyde and then to L-histidine.</text>
</comment>
<proteinExistence type="inferred from homology"/>
<keyword evidence="2 5" id="KW-0479">Metal-binding</keyword>
<comment type="similarity">
    <text evidence="1 5 6 7">Belongs to the histidinol dehydrogenase family.</text>
</comment>
<feature type="active site" description="Proton acceptor" evidence="5">
    <location>
        <position position="337"/>
    </location>
</feature>
<keyword evidence="5" id="KW-0028">Amino-acid biosynthesis</keyword>
<evidence type="ECO:0000313" key="9">
    <source>
        <dbReference type="Proteomes" id="UP001157353"/>
    </source>
</evidence>
<keyword evidence="4 5" id="KW-0560">Oxidoreductase</keyword>
<dbReference type="InterPro" id="IPR022695">
    <property type="entry name" value="Histidinol_DH_monofunct"/>
</dbReference>
<feature type="binding site" evidence="5">
    <location>
        <position position="140"/>
    </location>
    <ligand>
        <name>NAD(+)</name>
        <dbReference type="ChEBI" id="CHEBI:57540"/>
    </ligand>
</feature>
<dbReference type="SUPFAM" id="SSF53720">
    <property type="entry name" value="ALDH-like"/>
    <property type="match status" value="1"/>
</dbReference>
<feature type="binding site" evidence="5">
    <location>
        <position position="221"/>
    </location>
    <ligand>
        <name>NAD(+)</name>
        <dbReference type="ChEBI" id="CHEBI:57540"/>
    </ligand>
</feature>
<dbReference type="PANTHER" id="PTHR21256">
    <property type="entry name" value="HISTIDINOL DEHYDROGENASE HDH"/>
    <property type="match status" value="1"/>
</dbReference>
<feature type="binding site" evidence="5">
    <location>
        <position position="424"/>
    </location>
    <ligand>
        <name>substrate</name>
    </ligand>
</feature>
<keyword evidence="9" id="KW-1185">Reference proteome</keyword>
<name>A0ABQ6DY00_9GAMM</name>
<reference evidence="9" key="1">
    <citation type="journal article" date="2019" name="Int. J. Syst. Evol. Microbiol.">
        <title>The Global Catalogue of Microorganisms (GCM) 10K type strain sequencing project: providing services to taxonomists for standard genome sequencing and annotation.</title>
        <authorList>
            <consortium name="The Broad Institute Genomics Platform"/>
            <consortium name="The Broad Institute Genome Sequencing Center for Infectious Disease"/>
            <person name="Wu L."/>
            <person name="Ma J."/>
        </authorList>
    </citation>
    <scope>NUCLEOTIDE SEQUENCE [LARGE SCALE GENOMIC DNA]</scope>
    <source>
        <strain evidence="9">NBRC 103166</strain>
    </source>
</reference>
<feature type="binding site" evidence="5">
    <location>
        <position position="198"/>
    </location>
    <ligand>
        <name>NAD(+)</name>
        <dbReference type="ChEBI" id="CHEBI:57540"/>
    </ligand>
</feature>
<protein>
    <recommendedName>
        <fullName evidence="5">Histidinol dehydrogenase</fullName>
        <shortName evidence="5">HDH</shortName>
        <ecNumber evidence="5">1.1.1.23</ecNumber>
    </recommendedName>
</protein>
<feature type="binding site" evidence="5">
    <location>
        <position position="429"/>
    </location>
    <ligand>
        <name>Zn(2+)</name>
        <dbReference type="ChEBI" id="CHEBI:29105"/>
    </ligand>
</feature>
<dbReference type="InterPro" id="IPR001692">
    <property type="entry name" value="Histidinol_DH_CS"/>
</dbReference>
<dbReference type="CDD" id="cd06572">
    <property type="entry name" value="Histidinol_dh"/>
    <property type="match status" value="1"/>
</dbReference>
<evidence type="ECO:0000256" key="6">
    <source>
        <dbReference type="PIRNR" id="PIRNR000099"/>
    </source>
</evidence>
<dbReference type="PANTHER" id="PTHR21256:SF2">
    <property type="entry name" value="HISTIDINE BIOSYNTHESIS TRIFUNCTIONAL PROTEIN"/>
    <property type="match status" value="1"/>
</dbReference>
<dbReference type="InterPro" id="IPR016161">
    <property type="entry name" value="Ald_DH/histidinol_DH"/>
</dbReference>
<evidence type="ECO:0000313" key="8">
    <source>
        <dbReference type="EMBL" id="GLS90041.1"/>
    </source>
</evidence>
<dbReference type="Gene3D" id="1.20.5.1300">
    <property type="match status" value="1"/>
</dbReference>
<feature type="binding site" evidence="5">
    <location>
        <position position="337"/>
    </location>
    <ligand>
        <name>substrate</name>
    </ligand>
</feature>
<sequence>MSGMKPSEIKTSGMKTVNWAALSADEQTQMLSRPAMSDSAALGNTVADIIKAIRTKGDTALIDYTKRFDKLEGDNFTKNADDIAQATARLGDDIKAAIKVAYEQVVKFHKAQIQDVIRVETMPGVVCEMHTQAIESVGLYIPGGSAPLPSTVIMTGAPAQIAGCTRLVLCTPPPIADEILYAASLCGVNEIYTVGGAQAVAALAYGTETIAAVDKIFGPGNSFVTEAKRQVSNDFAGAAIDMPAGPSEVLVIADKEADPAFIAADLLSQAEHGHDSQSILVTPCAKIAELTAIELDKQLAVLERKEIAEKAIAHSVSFVCADIDEAVEISNRYAPEHLIVQTENPRGLQPKLKNAGSIFLGAWTPESVGDYASGTNHVLPTYGYTRTYSSLGLADFVKRYTVQELTADGLRSLAPTVTCLADAEGLTAHKRAVTIRMEKLNAE</sequence>
<dbReference type="InterPro" id="IPR012131">
    <property type="entry name" value="Hstdl_DH"/>
</dbReference>
<dbReference type="EMBL" id="BSPQ01000002">
    <property type="protein sequence ID" value="GLS90041.1"/>
    <property type="molecule type" value="Genomic_DNA"/>
</dbReference>
<feature type="active site" description="Proton acceptor" evidence="5">
    <location>
        <position position="336"/>
    </location>
</feature>
<feature type="binding site" evidence="5">
    <location>
        <position position="247"/>
    </location>
    <ligand>
        <name>substrate</name>
    </ligand>
</feature>
<feature type="binding site" evidence="5">
    <location>
        <position position="429"/>
    </location>
    <ligand>
        <name>substrate</name>
    </ligand>
</feature>
<evidence type="ECO:0000256" key="4">
    <source>
        <dbReference type="ARBA" id="ARBA00023002"/>
    </source>
</evidence>
<dbReference type="Gene3D" id="3.40.50.1980">
    <property type="entry name" value="Nitrogenase molybdenum iron protein domain"/>
    <property type="match status" value="2"/>
</dbReference>
<evidence type="ECO:0000256" key="5">
    <source>
        <dbReference type="HAMAP-Rule" id="MF_01024"/>
    </source>
</evidence>
<accession>A0ABQ6DY00</accession>
<keyword evidence="5" id="KW-0520">NAD</keyword>
<feature type="binding site" evidence="5">
    <location>
        <position position="269"/>
    </location>
    <ligand>
        <name>substrate</name>
    </ligand>
</feature>
<evidence type="ECO:0000256" key="3">
    <source>
        <dbReference type="ARBA" id="ARBA00022833"/>
    </source>
</evidence>
<evidence type="ECO:0000256" key="7">
    <source>
        <dbReference type="RuleBase" id="RU004175"/>
    </source>
</evidence>
<dbReference type="NCBIfam" id="TIGR00069">
    <property type="entry name" value="hisD"/>
    <property type="match status" value="1"/>
</dbReference>
<evidence type="ECO:0000256" key="2">
    <source>
        <dbReference type="ARBA" id="ARBA00022723"/>
    </source>
</evidence>
<dbReference type="EC" id="1.1.1.23" evidence="5"/>
<dbReference type="Pfam" id="PF00815">
    <property type="entry name" value="Histidinol_dh"/>
    <property type="match status" value="1"/>
</dbReference>
<gene>
    <name evidence="5 8" type="primary">hisD</name>
    <name evidence="8" type="ORF">GCM10007916_11080</name>
</gene>